<feature type="modified residue" description="4-aspartylphosphate" evidence="13">
    <location>
        <position position="732"/>
    </location>
</feature>
<dbReference type="PANTHER" id="PTHR45339">
    <property type="entry name" value="HYBRID SIGNAL TRANSDUCTION HISTIDINE KINASE J"/>
    <property type="match status" value="1"/>
</dbReference>
<comment type="caution">
    <text evidence="18">The sequence shown here is derived from an EMBL/GenBank/DDBJ whole genome shotgun (WGS) entry which is preliminary data.</text>
</comment>
<dbReference type="Gene3D" id="3.40.50.2300">
    <property type="match status" value="1"/>
</dbReference>
<dbReference type="SMART" id="SM00387">
    <property type="entry name" value="HATPase_c"/>
    <property type="match status" value="1"/>
</dbReference>
<evidence type="ECO:0000256" key="14">
    <source>
        <dbReference type="SAM" id="Phobius"/>
    </source>
</evidence>
<evidence type="ECO:0000259" key="17">
    <source>
        <dbReference type="PROSITE" id="PS50885"/>
    </source>
</evidence>
<dbReference type="SMART" id="SM00388">
    <property type="entry name" value="HisKA"/>
    <property type="match status" value="1"/>
</dbReference>
<organism evidence="18 19">
    <name type="scientific">Rhizophlyctis rosea</name>
    <dbReference type="NCBI Taxonomy" id="64517"/>
    <lineage>
        <taxon>Eukaryota</taxon>
        <taxon>Fungi</taxon>
        <taxon>Fungi incertae sedis</taxon>
        <taxon>Chytridiomycota</taxon>
        <taxon>Chytridiomycota incertae sedis</taxon>
        <taxon>Chytridiomycetes</taxon>
        <taxon>Rhizophlyctidales</taxon>
        <taxon>Rhizophlyctidaceae</taxon>
        <taxon>Rhizophlyctis</taxon>
    </lineage>
</organism>
<dbReference type="SMART" id="SM00304">
    <property type="entry name" value="HAMP"/>
    <property type="match status" value="1"/>
</dbReference>
<dbReference type="PROSITE" id="PS50110">
    <property type="entry name" value="RESPONSE_REGULATORY"/>
    <property type="match status" value="1"/>
</dbReference>
<evidence type="ECO:0000256" key="3">
    <source>
        <dbReference type="ARBA" id="ARBA00012438"/>
    </source>
</evidence>
<dbReference type="Gene3D" id="3.30.565.10">
    <property type="entry name" value="Histidine kinase-like ATPase, C-terminal domain"/>
    <property type="match status" value="1"/>
</dbReference>
<dbReference type="SUPFAM" id="SSF55874">
    <property type="entry name" value="ATPase domain of HSP90 chaperone/DNA topoisomerase II/histidine kinase"/>
    <property type="match status" value="1"/>
</dbReference>
<dbReference type="Gene3D" id="1.10.287.130">
    <property type="match status" value="1"/>
</dbReference>
<evidence type="ECO:0000256" key="8">
    <source>
        <dbReference type="ARBA" id="ARBA00022777"/>
    </source>
</evidence>
<dbReference type="InterPro" id="IPR036890">
    <property type="entry name" value="HATPase_C_sf"/>
</dbReference>
<evidence type="ECO:0000256" key="5">
    <source>
        <dbReference type="ARBA" id="ARBA00022679"/>
    </source>
</evidence>
<keyword evidence="5" id="KW-0808">Transferase</keyword>
<keyword evidence="10 14" id="KW-1133">Transmembrane helix</keyword>
<dbReference type="Gene3D" id="6.10.340.10">
    <property type="match status" value="1"/>
</dbReference>
<keyword evidence="11" id="KW-0902">Two-component regulatory system</keyword>
<evidence type="ECO:0000256" key="7">
    <source>
        <dbReference type="ARBA" id="ARBA00022741"/>
    </source>
</evidence>
<sequence length="837" mass="91693">MEEGNDPTLQHTGPPSQQKKRFWHRLALKFALFVAAITLTSVAILSAIGWVRSSHILSDEIRLRMNTIAALQQQHLTNYINNHGEDLRLISSRILLNNYLKIVHDGGTLTDEQHVEGVQDVVSATAYYPGMVLTEFRSVRGDVVFASNQSALTDPSLTSIRTTPYEPIETYTIDIPKNTSSYGILWATAYPVFHNTIRVGSVHMIHRPETLKQIITDPTGLGEQGQLVVAALLNGTHFTAVLPPIQIPLAFGAAIPISAHAPMQMVTQNQSGTSKDSTLLASVAGAATVTTAYRPVPFNGNGGPWYLMVRIVTATLNHPVHTLRLHLLVGVAISLVISLVVSIPFAGLLVKPTLRLRNLANRLSQGDLSARAEVDRSCFPDEIGELTGAFNFMADQLAISYGQMESKVAERTQELDFARRQADAANAAKSAFLATMTHEIRTPLNGIIGLSAILADSPLNPDQKDLITSIRECSDGLLIIVNDVLDFSKIEAGKLELEKQPFNLVNCVEHALYPLNLKASQKGINLTHEIQEGTPMMVVGDTTRLKQVLINLVGNSIKFTAEGGVSLKVQSRALGERRWELTFNVIDTGIGIPKNAVNRLFQSFSQVDSSTTRRYGGTGLGLAITKNLVEMMGGSIGVESEMGKGSTFHFTLQFDEADAVKAKKDELSAELLKSFAVDYPMNILMAEDNAVNQKLAIRMMAKLGYTMDLANNGEEAYNMVKANQSYELVFMDMQMPIMGGIEATEKIRNDPEIKKQPYVIALTANAMDTDRVRCIEAGMNAHLSKPVKMDLLAETIKNFGLRVQTDRFNEERVMRAGGASKGNVLEEKKKGSFQHSV</sequence>
<dbReference type="CDD" id="cd06225">
    <property type="entry name" value="HAMP"/>
    <property type="match status" value="1"/>
</dbReference>
<dbReference type="PROSITE" id="PS50885">
    <property type="entry name" value="HAMP"/>
    <property type="match status" value="1"/>
</dbReference>
<dbReference type="CDD" id="cd00082">
    <property type="entry name" value="HisKA"/>
    <property type="match status" value="1"/>
</dbReference>
<dbReference type="InterPro" id="IPR011006">
    <property type="entry name" value="CheY-like_superfamily"/>
</dbReference>
<reference evidence="18" key="1">
    <citation type="submission" date="2020-05" db="EMBL/GenBank/DDBJ databases">
        <title>Phylogenomic resolution of chytrid fungi.</title>
        <authorList>
            <person name="Stajich J.E."/>
            <person name="Amses K."/>
            <person name="Simmons R."/>
            <person name="Seto K."/>
            <person name="Myers J."/>
            <person name="Bonds A."/>
            <person name="Quandt C.A."/>
            <person name="Barry K."/>
            <person name="Liu P."/>
            <person name="Grigoriev I."/>
            <person name="Longcore J.E."/>
            <person name="James T.Y."/>
        </authorList>
    </citation>
    <scope>NUCLEOTIDE SEQUENCE</scope>
    <source>
        <strain evidence="18">JEL0318</strain>
    </source>
</reference>
<keyword evidence="12 14" id="KW-0472">Membrane</keyword>
<evidence type="ECO:0000259" key="16">
    <source>
        <dbReference type="PROSITE" id="PS50110"/>
    </source>
</evidence>
<dbReference type="PRINTS" id="PR00344">
    <property type="entry name" value="BCTRLSENSOR"/>
</dbReference>
<evidence type="ECO:0000256" key="1">
    <source>
        <dbReference type="ARBA" id="ARBA00000085"/>
    </source>
</evidence>
<dbReference type="InterPro" id="IPR036097">
    <property type="entry name" value="HisK_dim/P_sf"/>
</dbReference>
<keyword evidence="9" id="KW-0067">ATP-binding</keyword>
<evidence type="ECO:0000313" key="18">
    <source>
        <dbReference type="EMBL" id="KAJ3040075.1"/>
    </source>
</evidence>
<keyword evidence="6 14" id="KW-0812">Transmembrane</keyword>
<dbReference type="Pfam" id="PF00072">
    <property type="entry name" value="Response_reg"/>
    <property type="match status" value="1"/>
</dbReference>
<protein>
    <recommendedName>
        <fullName evidence="3">histidine kinase</fullName>
        <ecNumber evidence="3">2.7.13.3</ecNumber>
    </recommendedName>
</protein>
<feature type="domain" description="Response regulatory" evidence="16">
    <location>
        <begin position="682"/>
        <end position="800"/>
    </location>
</feature>
<dbReference type="FunFam" id="3.30.565.10:FF:000010">
    <property type="entry name" value="Sensor histidine kinase RcsC"/>
    <property type="match status" value="1"/>
</dbReference>
<dbReference type="GO" id="GO:0005524">
    <property type="term" value="F:ATP binding"/>
    <property type="evidence" value="ECO:0007669"/>
    <property type="project" value="UniProtKB-KW"/>
</dbReference>
<evidence type="ECO:0000256" key="10">
    <source>
        <dbReference type="ARBA" id="ARBA00022989"/>
    </source>
</evidence>
<evidence type="ECO:0000256" key="2">
    <source>
        <dbReference type="ARBA" id="ARBA00004370"/>
    </source>
</evidence>
<comment type="subcellular location">
    <subcellularLocation>
        <location evidence="2">Membrane</location>
    </subcellularLocation>
</comment>
<dbReference type="InterPro" id="IPR001789">
    <property type="entry name" value="Sig_transdc_resp-reg_receiver"/>
</dbReference>
<keyword evidence="7" id="KW-0547">Nucleotide-binding</keyword>
<dbReference type="SUPFAM" id="SSF52172">
    <property type="entry name" value="CheY-like"/>
    <property type="match status" value="1"/>
</dbReference>
<accession>A0AAD5S3B2</accession>
<dbReference type="Pfam" id="PF00512">
    <property type="entry name" value="HisKA"/>
    <property type="match status" value="1"/>
</dbReference>
<proteinExistence type="predicted"/>
<evidence type="ECO:0000256" key="13">
    <source>
        <dbReference type="PROSITE-ProRule" id="PRU00169"/>
    </source>
</evidence>
<dbReference type="CDD" id="cd16922">
    <property type="entry name" value="HATPase_EvgS-ArcB-TorS-like"/>
    <property type="match status" value="1"/>
</dbReference>
<dbReference type="EMBL" id="JADGJD010001586">
    <property type="protein sequence ID" value="KAJ3040075.1"/>
    <property type="molecule type" value="Genomic_DNA"/>
</dbReference>
<feature type="domain" description="HAMP" evidence="17">
    <location>
        <begin position="347"/>
        <end position="402"/>
    </location>
</feature>
<dbReference type="AlphaFoldDB" id="A0AAD5S3B2"/>
<evidence type="ECO:0000256" key="4">
    <source>
        <dbReference type="ARBA" id="ARBA00022553"/>
    </source>
</evidence>
<dbReference type="SUPFAM" id="SSF158472">
    <property type="entry name" value="HAMP domain-like"/>
    <property type="match status" value="1"/>
</dbReference>
<dbReference type="Pfam" id="PF02518">
    <property type="entry name" value="HATPase_c"/>
    <property type="match status" value="1"/>
</dbReference>
<dbReference type="InterPro" id="IPR003594">
    <property type="entry name" value="HATPase_dom"/>
</dbReference>
<feature type="transmembrane region" description="Helical" evidence="14">
    <location>
        <begin position="26"/>
        <end position="51"/>
    </location>
</feature>
<dbReference type="Pfam" id="PF00672">
    <property type="entry name" value="HAMP"/>
    <property type="match status" value="1"/>
</dbReference>
<gene>
    <name evidence="18" type="ORF">HK097_002658</name>
</gene>
<dbReference type="GO" id="GO:0000155">
    <property type="term" value="F:phosphorelay sensor kinase activity"/>
    <property type="evidence" value="ECO:0007669"/>
    <property type="project" value="InterPro"/>
</dbReference>
<feature type="transmembrane region" description="Helical" evidence="14">
    <location>
        <begin position="325"/>
        <end position="350"/>
    </location>
</feature>
<dbReference type="FunFam" id="1.10.287.130:FF:000004">
    <property type="entry name" value="Ethylene receptor 1"/>
    <property type="match status" value="1"/>
</dbReference>
<keyword evidence="8" id="KW-0418">Kinase</keyword>
<name>A0AAD5S3B2_9FUNG</name>
<dbReference type="EC" id="2.7.13.3" evidence="3"/>
<dbReference type="Proteomes" id="UP001212841">
    <property type="component" value="Unassembled WGS sequence"/>
</dbReference>
<dbReference type="SUPFAM" id="SSF47384">
    <property type="entry name" value="Homodimeric domain of signal transducing histidine kinase"/>
    <property type="match status" value="1"/>
</dbReference>
<feature type="domain" description="Histidine kinase" evidence="15">
    <location>
        <begin position="435"/>
        <end position="656"/>
    </location>
</feature>
<evidence type="ECO:0000256" key="12">
    <source>
        <dbReference type="ARBA" id="ARBA00023136"/>
    </source>
</evidence>
<dbReference type="InterPro" id="IPR005467">
    <property type="entry name" value="His_kinase_dom"/>
</dbReference>
<evidence type="ECO:0000256" key="11">
    <source>
        <dbReference type="ARBA" id="ARBA00023012"/>
    </source>
</evidence>
<keyword evidence="4 13" id="KW-0597">Phosphoprotein</keyword>
<dbReference type="PROSITE" id="PS50109">
    <property type="entry name" value="HIS_KIN"/>
    <property type="match status" value="1"/>
</dbReference>
<comment type="catalytic activity">
    <reaction evidence="1">
        <text>ATP + protein L-histidine = ADP + protein N-phospho-L-histidine.</text>
        <dbReference type="EC" id="2.7.13.3"/>
    </reaction>
</comment>
<dbReference type="InterPro" id="IPR003660">
    <property type="entry name" value="HAMP_dom"/>
</dbReference>
<dbReference type="SMART" id="SM00448">
    <property type="entry name" value="REC"/>
    <property type="match status" value="1"/>
</dbReference>
<keyword evidence="19" id="KW-1185">Reference proteome</keyword>
<evidence type="ECO:0000313" key="19">
    <source>
        <dbReference type="Proteomes" id="UP001212841"/>
    </source>
</evidence>
<dbReference type="InterPro" id="IPR003661">
    <property type="entry name" value="HisK_dim/P_dom"/>
</dbReference>
<evidence type="ECO:0000256" key="9">
    <source>
        <dbReference type="ARBA" id="ARBA00022840"/>
    </source>
</evidence>
<dbReference type="GO" id="GO:0016020">
    <property type="term" value="C:membrane"/>
    <property type="evidence" value="ECO:0007669"/>
    <property type="project" value="UniProtKB-SubCell"/>
</dbReference>
<evidence type="ECO:0000256" key="6">
    <source>
        <dbReference type="ARBA" id="ARBA00022692"/>
    </source>
</evidence>
<dbReference type="InterPro" id="IPR004358">
    <property type="entry name" value="Sig_transdc_His_kin-like_C"/>
</dbReference>
<evidence type="ECO:0000259" key="15">
    <source>
        <dbReference type="PROSITE" id="PS50109"/>
    </source>
</evidence>
<dbReference type="PANTHER" id="PTHR45339:SF5">
    <property type="entry name" value="HISTIDINE KINASE"/>
    <property type="match status" value="1"/>
</dbReference>
<dbReference type="CDD" id="cd17546">
    <property type="entry name" value="REC_hyHK_CKI1_RcsC-like"/>
    <property type="match status" value="1"/>
</dbReference>